<feature type="signal peptide" evidence="1">
    <location>
        <begin position="1"/>
        <end position="28"/>
    </location>
</feature>
<name>A0AAN0MEY4_9ACTN</name>
<keyword evidence="1" id="KW-0732">Signal</keyword>
<accession>A0AAN0MEY4</accession>
<dbReference type="KEGG" id="broo:brsh051_03700"/>
<feature type="chain" id="PRO_5042925473" description="PKD domain-containing protein" evidence="1">
    <location>
        <begin position="29"/>
        <end position="263"/>
    </location>
</feature>
<protein>
    <recommendedName>
        <fullName evidence="4">PKD domain-containing protein</fullName>
    </recommendedName>
</protein>
<proteinExistence type="predicted"/>
<organism evidence="2 3">
    <name type="scientific">Brooklawnia propionicigenes</name>
    <dbReference type="NCBI Taxonomy" id="3041175"/>
    <lineage>
        <taxon>Bacteria</taxon>
        <taxon>Bacillati</taxon>
        <taxon>Actinomycetota</taxon>
        <taxon>Actinomycetes</taxon>
        <taxon>Propionibacteriales</taxon>
        <taxon>Propionibacteriaceae</taxon>
        <taxon>Brooklawnia</taxon>
    </lineage>
</organism>
<evidence type="ECO:0000313" key="3">
    <source>
        <dbReference type="Proteomes" id="UP001431656"/>
    </source>
</evidence>
<dbReference type="Proteomes" id="UP001431656">
    <property type="component" value="Chromosome"/>
</dbReference>
<evidence type="ECO:0000256" key="1">
    <source>
        <dbReference type="SAM" id="SignalP"/>
    </source>
</evidence>
<dbReference type="EMBL" id="AP028056">
    <property type="protein sequence ID" value="BEH01089.1"/>
    <property type="molecule type" value="Genomic_DNA"/>
</dbReference>
<dbReference type="AlphaFoldDB" id="A0AAN0MEY4"/>
<sequence>MPIRLSYGFATLLCAAALSALPVAVAHADCVSAQGAYGSIQTCSGGSSLDVSAGATAPGSSSGSSGGVAPASSVPVPEGAVVVGGVVVCVPNPGEACLTPIPVAPGAGGVDVAASARSAAASLGVPVPVIGLSPEPSGNRWGALGVGLPIWAWVDDPGSLSASASQDGIDVSLSASRGSVVFDWGDGTSSTCTQMVQRPVGVDPLMPSPVCGHAYLKAGDYTITATSSWDVLWQALGQQGRVGLSSSATYQMPIREFVTVVIG</sequence>
<gene>
    <name evidence="2" type="ORF">brsh051_03700</name>
</gene>
<keyword evidence="3" id="KW-1185">Reference proteome</keyword>
<evidence type="ECO:0000313" key="2">
    <source>
        <dbReference type="EMBL" id="BEH01089.1"/>
    </source>
</evidence>
<evidence type="ECO:0008006" key="4">
    <source>
        <dbReference type="Google" id="ProtNLM"/>
    </source>
</evidence>
<reference evidence="2" key="1">
    <citation type="journal article" date="2024" name="Int. J. Syst. Evol. Microbiol.">
        <title>Brooklawnia propionicigenes sp. nov., a facultatively anaerobic, propionate-producing bacterium isolated from a methanogenic reactor treating waste from cattle farms.</title>
        <authorList>
            <person name="Akita Y."/>
            <person name="Ueki A."/>
            <person name="Tonouchi A."/>
            <person name="Sugawara Y."/>
            <person name="Honma S."/>
            <person name="Kaku N."/>
            <person name="Ueki K."/>
        </authorList>
    </citation>
    <scope>NUCLEOTIDE SEQUENCE</scope>
    <source>
        <strain evidence="2">SH051</strain>
    </source>
</reference>